<dbReference type="InterPro" id="IPR032818">
    <property type="entry name" value="DedA-like"/>
</dbReference>
<proteinExistence type="inferred from homology"/>
<evidence type="ECO:0000256" key="1">
    <source>
        <dbReference type="ARBA" id="ARBA00004651"/>
    </source>
</evidence>
<dbReference type="Pfam" id="PF09335">
    <property type="entry name" value="VTT_dom"/>
    <property type="match status" value="1"/>
</dbReference>
<comment type="caution">
    <text evidence="7">Lacks conserved residue(s) required for the propagation of feature annotation.</text>
</comment>
<feature type="transmembrane region" description="Helical" evidence="7">
    <location>
        <begin position="143"/>
        <end position="166"/>
    </location>
</feature>
<reference evidence="9 10" key="1">
    <citation type="submission" date="2020-08" db="EMBL/GenBank/DDBJ databases">
        <title>Genomic Encyclopedia of Type Strains, Phase III (KMG-III): the genomes of soil and plant-associated and newly described type strains.</title>
        <authorList>
            <person name="Whitman W."/>
        </authorList>
    </citation>
    <scope>NUCLEOTIDE SEQUENCE [LARGE SCALE GENOMIC DNA]</scope>
    <source>
        <strain evidence="9 10">CECT 8640</strain>
    </source>
</reference>
<dbReference type="AlphaFoldDB" id="A0A841CEV6"/>
<dbReference type="InterPro" id="IPR032816">
    <property type="entry name" value="VTT_dom"/>
</dbReference>
<evidence type="ECO:0000256" key="6">
    <source>
        <dbReference type="ARBA" id="ARBA00023136"/>
    </source>
</evidence>
<accession>A0A841CEV6</accession>
<dbReference type="GO" id="GO:0005886">
    <property type="term" value="C:plasma membrane"/>
    <property type="evidence" value="ECO:0007669"/>
    <property type="project" value="UniProtKB-SubCell"/>
</dbReference>
<evidence type="ECO:0000313" key="9">
    <source>
        <dbReference type="EMBL" id="MBB5955831.1"/>
    </source>
</evidence>
<feature type="domain" description="VTT" evidence="8">
    <location>
        <begin position="46"/>
        <end position="163"/>
    </location>
</feature>
<comment type="subcellular location">
    <subcellularLocation>
        <location evidence="1 7">Cell membrane</location>
        <topology evidence="1 7">Multi-pass membrane protein</topology>
    </subcellularLocation>
</comment>
<keyword evidence="4 7" id="KW-0812">Transmembrane</keyword>
<evidence type="ECO:0000256" key="5">
    <source>
        <dbReference type="ARBA" id="ARBA00022989"/>
    </source>
</evidence>
<protein>
    <submittedName>
        <fullName evidence="9">Membrane protein DedA with SNARE-associated domain</fullName>
    </submittedName>
</protein>
<evidence type="ECO:0000313" key="10">
    <source>
        <dbReference type="Proteomes" id="UP000547510"/>
    </source>
</evidence>
<keyword evidence="3 7" id="KW-1003">Cell membrane</keyword>
<sequence length="222" mass="23419">MAFLTDALEGLAGLPQPAVLAVTGALTLAECTLGVGFIAPGESALLLAATTVTSVPRFLVMWLVVSVCAVAGDSIGYYLGRRYGDRMRDSKVVRKLGQEHWDKAGALLRRRGAWAVFFARFMPVVRTLVPASAGASKLEYRRFLPASIAGAVSWSALHIGIGSAAGASAKMIESTFNGAMWVLMGVAVVVGVVVFLRRRRKAAAAAARSSAAREPQELEEVG</sequence>
<dbReference type="PANTHER" id="PTHR30353">
    <property type="entry name" value="INNER MEMBRANE PROTEIN DEDA-RELATED"/>
    <property type="match status" value="1"/>
</dbReference>
<evidence type="ECO:0000256" key="3">
    <source>
        <dbReference type="ARBA" id="ARBA00022475"/>
    </source>
</evidence>
<dbReference type="EMBL" id="JACHJN010000003">
    <property type="protein sequence ID" value="MBB5955831.1"/>
    <property type="molecule type" value="Genomic_DNA"/>
</dbReference>
<keyword evidence="5 7" id="KW-1133">Transmembrane helix</keyword>
<comment type="similarity">
    <text evidence="2 7">Belongs to the DedA family.</text>
</comment>
<gene>
    <name evidence="9" type="ORF">FHS29_002412</name>
</gene>
<feature type="transmembrane region" description="Helical" evidence="7">
    <location>
        <begin position="59"/>
        <end position="79"/>
    </location>
</feature>
<keyword evidence="6 7" id="KW-0472">Membrane</keyword>
<organism evidence="9 10">
    <name type="scientific">Saccharothrix tamanrassetensis</name>
    <dbReference type="NCBI Taxonomy" id="1051531"/>
    <lineage>
        <taxon>Bacteria</taxon>
        <taxon>Bacillati</taxon>
        <taxon>Actinomycetota</taxon>
        <taxon>Actinomycetes</taxon>
        <taxon>Pseudonocardiales</taxon>
        <taxon>Pseudonocardiaceae</taxon>
        <taxon>Saccharothrix</taxon>
    </lineage>
</organism>
<feature type="transmembrane region" description="Helical" evidence="7">
    <location>
        <begin position="178"/>
        <end position="196"/>
    </location>
</feature>
<name>A0A841CEV6_9PSEU</name>
<keyword evidence="10" id="KW-1185">Reference proteome</keyword>
<dbReference type="PANTHER" id="PTHR30353:SF15">
    <property type="entry name" value="INNER MEMBRANE PROTEIN YABI"/>
    <property type="match status" value="1"/>
</dbReference>
<dbReference type="RefSeq" id="WP_184690637.1">
    <property type="nucleotide sequence ID" value="NZ_JACHJN010000003.1"/>
</dbReference>
<evidence type="ECO:0000259" key="8">
    <source>
        <dbReference type="Pfam" id="PF09335"/>
    </source>
</evidence>
<evidence type="ECO:0000256" key="2">
    <source>
        <dbReference type="ARBA" id="ARBA00010792"/>
    </source>
</evidence>
<comment type="caution">
    <text evidence="9">The sequence shown here is derived from an EMBL/GenBank/DDBJ whole genome shotgun (WGS) entry which is preliminary data.</text>
</comment>
<dbReference type="Proteomes" id="UP000547510">
    <property type="component" value="Unassembled WGS sequence"/>
</dbReference>
<evidence type="ECO:0000256" key="7">
    <source>
        <dbReference type="RuleBase" id="RU367016"/>
    </source>
</evidence>
<evidence type="ECO:0000256" key="4">
    <source>
        <dbReference type="ARBA" id="ARBA00022692"/>
    </source>
</evidence>